<reference evidence="1 2" key="1">
    <citation type="journal article" date="2024" name="G3 (Bethesda)">
        <title>Genome assembly of Hibiscus sabdariffa L. provides insights into metabolisms of medicinal natural products.</title>
        <authorList>
            <person name="Kim T."/>
        </authorList>
    </citation>
    <scope>NUCLEOTIDE SEQUENCE [LARGE SCALE GENOMIC DNA]</scope>
    <source>
        <strain evidence="1">TK-2024</strain>
        <tissue evidence="1">Old leaves</tissue>
    </source>
</reference>
<protein>
    <recommendedName>
        <fullName evidence="3">Endonuclease/exonuclease/phosphatase domain-containing protein</fullName>
    </recommendedName>
</protein>
<dbReference type="InterPro" id="IPR036691">
    <property type="entry name" value="Endo/exonu/phosph_ase_sf"/>
</dbReference>
<dbReference type="SUPFAM" id="SSF56219">
    <property type="entry name" value="DNase I-like"/>
    <property type="match status" value="1"/>
</dbReference>
<gene>
    <name evidence="1" type="ORF">V6N11_071735</name>
</gene>
<dbReference type="PANTHER" id="PTHR33710">
    <property type="entry name" value="BNAC02G09200D PROTEIN"/>
    <property type="match status" value="1"/>
</dbReference>
<evidence type="ECO:0000313" key="1">
    <source>
        <dbReference type="EMBL" id="KAK9043390.1"/>
    </source>
</evidence>
<dbReference type="Gene3D" id="3.60.10.10">
    <property type="entry name" value="Endonuclease/exonuclease/phosphatase"/>
    <property type="match status" value="1"/>
</dbReference>
<evidence type="ECO:0000313" key="2">
    <source>
        <dbReference type="Proteomes" id="UP001396334"/>
    </source>
</evidence>
<dbReference type="EMBL" id="JBBPBN010000003">
    <property type="protein sequence ID" value="KAK9043390.1"/>
    <property type="molecule type" value="Genomic_DNA"/>
</dbReference>
<keyword evidence="2" id="KW-1185">Reference proteome</keyword>
<name>A0ABR2U111_9ROSI</name>
<dbReference type="Proteomes" id="UP001396334">
    <property type="component" value="Unassembled WGS sequence"/>
</dbReference>
<accession>A0ABR2U111</accession>
<comment type="caution">
    <text evidence="1">The sequence shown here is derived from an EMBL/GenBank/DDBJ whole genome shotgun (WGS) entry which is preliminary data.</text>
</comment>
<dbReference type="PANTHER" id="PTHR33710:SF71">
    <property type="entry name" value="ENDONUCLEASE_EXONUCLEASE_PHOSPHATASE DOMAIN-CONTAINING PROTEIN"/>
    <property type="match status" value="1"/>
</dbReference>
<proteinExistence type="predicted"/>
<organism evidence="1 2">
    <name type="scientific">Hibiscus sabdariffa</name>
    <name type="common">roselle</name>
    <dbReference type="NCBI Taxonomy" id="183260"/>
    <lineage>
        <taxon>Eukaryota</taxon>
        <taxon>Viridiplantae</taxon>
        <taxon>Streptophyta</taxon>
        <taxon>Embryophyta</taxon>
        <taxon>Tracheophyta</taxon>
        <taxon>Spermatophyta</taxon>
        <taxon>Magnoliopsida</taxon>
        <taxon>eudicotyledons</taxon>
        <taxon>Gunneridae</taxon>
        <taxon>Pentapetalae</taxon>
        <taxon>rosids</taxon>
        <taxon>malvids</taxon>
        <taxon>Malvales</taxon>
        <taxon>Malvaceae</taxon>
        <taxon>Malvoideae</taxon>
        <taxon>Hibiscus</taxon>
    </lineage>
</organism>
<evidence type="ECO:0008006" key="3">
    <source>
        <dbReference type="Google" id="ProtNLM"/>
    </source>
</evidence>
<sequence length="238" mass="27425">MVFLLETHISGAVVDSTIREDVPWLFGGDFNAILRCQERIEGSSCISGVSNLFQDFVFDSKLIEVEYVGVDFTWCGGSLYQRLDRCLMNEAWSRKFSKTRVFHLDRLGSDHCPLLLRSTLEIMSGIDQPFRYMAAWKDHDGFVELLASVLVARLSEIQKALQQRHSVSLIKLDRRLKVELDKVLEHEERLWFQKARTGEYKVFLHIHACSKTCQYDSWIMSGEWGVVYRPGNFVAHGG</sequence>